<dbReference type="EMBL" id="CANTFM010000687">
    <property type="protein sequence ID" value="CAI5728007.1"/>
    <property type="molecule type" value="Genomic_DNA"/>
</dbReference>
<dbReference type="SUPFAM" id="SSF52954">
    <property type="entry name" value="Class II aaRS ABD-related"/>
    <property type="match status" value="1"/>
</dbReference>
<dbReference type="Proteomes" id="UP001162029">
    <property type="component" value="Unassembled WGS sequence"/>
</dbReference>
<comment type="caution">
    <text evidence="3">The sequence shown here is derived from an EMBL/GenBank/DDBJ whole genome shotgun (WGS) entry which is preliminary data.</text>
</comment>
<dbReference type="GO" id="GO:0005524">
    <property type="term" value="F:ATP binding"/>
    <property type="evidence" value="ECO:0007669"/>
    <property type="project" value="InterPro"/>
</dbReference>
<dbReference type="GO" id="GO:0017101">
    <property type="term" value="C:aminoacyl-tRNA synthetase multienzyme complex"/>
    <property type="evidence" value="ECO:0007669"/>
    <property type="project" value="TreeGrafter"/>
</dbReference>
<name>A0AAV0TV11_9STRA</name>
<dbReference type="InterPro" id="IPR004499">
    <property type="entry name" value="Pro-tRNA-ligase_IIa_arc-type"/>
</dbReference>
<dbReference type="AlphaFoldDB" id="A0AAV0TV11"/>
<dbReference type="GO" id="GO:0006433">
    <property type="term" value="P:prolyl-tRNA aminoacylation"/>
    <property type="evidence" value="ECO:0007669"/>
    <property type="project" value="InterPro"/>
</dbReference>
<dbReference type="PANTHER" id="PTHR43382">
    <property type="entry name" value="PROLYL-TRNA SYNTHETASE"/>
    <property type="match status" value="1"/>
</dbReference>
<dbReference type="SUPFAM" id="SSF64586">
    <property type="entry name" value="C-terminal domain of ProRS"/>
    <property type="match status" value="1"/>
</dbReference>
<protein>
    <recommendedName>
        <fullName evidence="2">Proline-tRNA ligase class II C-terminal domain-containing protein</fullName>
    </recommendedName>
</protein>
<dbReference type="GO" id="GO:0005737">
    <property type="term" value="C:cytoplasm"/>
    <property type="evidence" value="ECO:0007669"/>
    <property type="project" value="InterPro"/>
</dbReference>
<accession>A0AAV0TV11</accession>
<sequence length="186" mass="20477">MLGQNFGKMFGIAAEYEDGKKLIRDDKGLVLPPRVAPTQVGNGADSVQDRDEIDEIVAKADEIVAKLTDAGIRIPGADEASSWPEGYRKEAGARYMRRDNGAKEDISETELASRIPVFLSGHADMLERATAQRDSQILGEEIVKTKSHEESLTFMGKNEESPVTAETKCFISGKPAKCWVLWGRSY</sequence>
<evidence type="ECO:0000313" key="3">
    <source>
        <dbReference type="EMBL" id="CAI5728007.1"/>
    </source>
</evidence>
<evidence type="ECO:0000256" key="1">
    <source>
        <dbReference type="ARBA" id="ARBA00022917"/>
    </source>
</evidence>
<evidence type="ECO:0000313" key="4">
    <source>
        <dbReference type="Proteomes" id="UP001162029"/>
    </source>
</evidence>
<dbReference type="InterPro" id="IPR016061">
    <property type="entry name" value="Pro-tRNA_ligase_II_C"/>
</dbReference>
<reference evidence="3" key="1">
    <citation type="submission" date="2022-12" db="EMBL/GenBank/DDBJ databases">
        <authorList>
            <person name="Webb A."/>
        </authorList>
    </citation>
    <scope>NUCLEOTIDE SEQUENCE</scope>
    <source>
        <strain evidence="3">Pd1</strain>
    </source>
</reference>
<evidence type="ECO:0000259" key="2">
    <source>
        <dbReference type="Pfam" id="PF09180"/>
    </source>
</evidence>
<dbReference type="PANTHER" id="PTHR43382:SF2">
    <property type="entry name" value="BIFUNCTIONAL GLUTAMATE_PROLINE--TRNA LIGASE"/>
    <property type="match status" value="1"/>
</dbReference>
<keyword evidence="1" id="KW-0648">Protein biosynthesis</keyword>
<feature type="domain" description="Proline-tRNA ligase class II C-terminal" evidence="2">
    <location>
        <begin position="140"/>
        <end position="186"/>
    </location>
</feature>
<dbReference type="GO" id="GO:0004827">
    <property type="term" value="F:proline-tRNA ligase activity"/>
    <property type="evidence" value="ECO:0007669"/>
    <property type="project" value="InterPro"/>
</dbReference>
<gene>
    <name evidence="3" type="ORF">PDE001_LOCUS3929</name>
</gene>
<dbReference type="Pfam" id="PF09180">
    <property type="entry name" value="ProRS-C_1"/>
    <property type="match status" value="1"/>
</dbReference>
<keyword evidence="4" id="KW-1185">Reference proteome</keyword>
<proteinExistence type="predicted"/>
<dbReference type="Gene3D" id="3.30.110.30">
    <property type="entry name" value="C-terminal domain of ProRS"/>
    <property type="match status" value="1"/>
</dbReference>
<organism evidence="3 4">
    <name type="scientific">Peronospora destructor</name>
    <dbReference type="NCBI Taxonomy" id="86335"/>
    <lineage>
        <taxon>Eukaryota</taxon>
        <taxon>Sar</taxon>
        <taxon>Stramenopiles</taxon>
        <taxon>Oomycota</taxon>
        <taxon>Peronosporomycetes</taxon>
        <taxon>Peronosporales</taxon>
        <taxon>Peronosporaceae</taxon>
        <taxon>Peronospora</taxon>
    </lineage>
</organism>
<dbReference type="InterPro" id="IPR017449">
    <property type="entry name" value="Pro-tRNA_synth_II"/>
</dbReference>